<evidence type="ECO:0000256" key="4">
    <source>
        <dbReference type="ARBA" id="ARBA00023012"/>
    </source>
</evidence>
<evidence type="ECO:0000256" key="2">
    <source>
        <dbReference type="ARBA" id="ARBA00012438"/>
    </source>
</evidence>
<accession>R1CS08</accession>
<evidence type="ECO:0000256" key="3">
    <source>
        <dbReference type="ARBA" id="ARBA00022777"/>
    </source>
</evidence>
<keyword evidence="3 7" id="KW-0808">Transferase</keyword>
<dbReference type="InterPro" id="IPR005467">
    <property type="entry name" value="His_kinase_dom"/>
</dbReference>
<gene>
    <name evidence="7" type="ORF">L21TH_2483</name>
</gene>
<keyword evidence="5" id="KW-0472">Membrane</keyword>
<dbReference type="STRING" id="1304284.L21TH_2483"/>
<dbReference type="PANTHER" id="PTHR40448:SF1">
    <property type="entry name" value="TWO-COMPONENT SENSOR HISTIDINE KINASE"/>
    <property type="match status" value="1"/>
</dbReference>
<evidence type="ECO:0000313" key="7">
    <source>
        <dbReference type="EMBL" id="EOC99478.1"/>
    </source>
</evidence>
<keyword evidence="5" id="KW-0812">Transmembrane</keyword>
<feature type="domain" description="Histidine kinase" evidence="6">
    <location>
        <begin position="309"/>
        <end position="499"/>
    </location>
</feature>
<dbReference type="InterPro" id="IPR003594">
    <property type="entry name" value="HATPase_dom"/>
</dbReference>
<comment type="caution">
    <text evidence="7">The sequence shown here is derived from an EMBL/GenBank/DDBJ whole genome shotgun (WGS) entry which is preliminary data.</text>
</comment>
<dbReference type="GO" id="GO:0004673">
    <property type="term" value="F:protein histidine kinase activity"/>
    <property type="evidence" value="ECO:0007669"/>
    <property type="project" value="UniProtKB-EC"/>
</dbReference>
<dbReference type="InterPro" id="IPR004358">
    <property type="entry name" value="Sig_transdc_His_kin-like_C"/>
</dbReference>
<dbReference type="SMART" id="SM00387">
    <property type="entry name" value="HATPase_c"/>
    <property type="match status" value="1"/>
</dbReference>
<comment type="catalytic activity">
    <reaction evidence="1">
        <text>ATP + protein L-histidine = ADP + protein N-phospho-L-histidine.</text>
        <dbReference type="EC" id="2.7.13.3"/>
    </reaction>
</comment>
<dbReference type="SUPFAM" id="SSF55874">
    <property type="entry name" value="ATPase domain of HSP90 chaperone/DNA topoisomerase II/histidine kinase"/>
    <property type="match status" value="1"/>
</dbReference>
<dbReference type="PATRIC" id="fig|1304284.3.peg.2437"/>
<dbReference type="AlphaFoldDB" id="R1CS08"/>
<dbReference type="Gene3D" id="3.30.565.10">
    <property type="entry name" value="Histidine kinase-like ATPase, C-terminal domain"/>
    <property type="match status" value="1"/>
</dbReference>
<name>R1CS08_9FIRM</name>
<evidence type="ECO:0000259" key="6">
    <source>
        <dbReference type="PROSITE" id="PS50109"/>
    </source>
</evidence>
<dbReference type="InterPro" id="IPR039506">
    <property type="entry name" value="SPOB_a"/>
</dbReference>
<dbReference type="PRINTS" id="PR00344">
    <property type="entry name" value="BCTRLSENSOR"/>
</dbReference>
<keyword evidence="5" id="KW-1133">Transmembrane helix</keyword>
<dbReference type="GO" id="GO:0042802">
    <property type="term" value="F:identical protein binding"/>
    <property type="evidence" value="ECO:0007669"/>
    <property type="project" value="TreeGrafter"/>
</dbReference>
<evidence type="ECO:0000256" key="5">
    <source>
        <dbReference type="SAM" id="Phobius"/>
    </source>
</evidence>
<reference evidence="7 8" key="1">
    <citation type="journal article" date="2015" name="Geomicrobiol. J.">
        <title>Caldisalinibacter kiritimatiensis gen. nov., sp. nov., a moderately thermohalophilic thiosulfate-reducing bacterium from a hypersaline microbial mat.</title>
        <authorList>
            <person name="Ben Hania W."/>
            <person name="Joseph M."/>
            <person name="Fiebig A."/>
            <person name="Bunk B."/>
            <person name="Klenk H.-P."/>
            <person name="Fardeau M.-L."/>
            <person name="Spring S."/>
        </authorList>
    </citation>
    <scope>NUCLEOTIDE SEQUENCE [LARGE SCALE GENOMIC DNA]</scope>
    <source>
        <strain evidence="7 8">L21-TH-D2</strain>
    </source>
</reference>
<dbReference type="InterPro" id="IPR036890">
    <property type="entry name" value="HATPase_C_sf"/>
</dbReference>
<dbReference type="Gene3D" id="1.10.287.130">
    <property type="match status" value="1"/>
</dbReference>
<dbReference type="Pfam" id="PF02518">
    <property type="entry name" value="HATPase_c"/>
    <property type="match status" value="1"/>
</dbReference>
<protein>
    <recommendedName>
        <fullName evidence="2">histidine kinase</fullName>
        <ecNumber evidence="2">2.7.13.3</ecNumber>
    </recommendedName>
</protein>
<dbReference type="EC" id="2.7.13.3" evidence="2"/>
<dbReference type="Pfam" id="PF14689">
    <property type="entry name" value="SPOB_a"/>
    <property type="match status" value="1"/>
</dbReference>
<dbReference type="PANTHER" id="PTHR40448">
    <property type="entry name" value="TWO-COMPONENT SENSOR HISTIDINE KINASE"/>
    <property type="match status" value="1"/>
</dbReference>
<dbReference type="Proteomes" id="UP000013378">
    <property type="component" value="Unassembled WGS sequence"/>
</dbReference>
<organism evidence="7 8">
    <name type="scientific">Caldisalinibacter kiritimatiensis</name>
    <dbReference type="NCBI Taxonomy" id="1304284"/>
    <lineage>
        <taxon>Bacteria</taxon>
        <taxon>Bacillati</taxon>
        <taxon>Bacillota</taxon>
        <taxon>Tissierellia</taxon>
        <taxon>Tissierellales</taxon>
        <taxon>Thermohalobacteraceae</taxon>
        <taxon>Caldisalinibacter</taxon>
    </lineage>
</organism>
<dbReference type="GO" id="GO:0000160">
    <property type="term" value="P:phosphorelay signal transduction system"/>
    <property type="evidence" value="ECO:0007669"/>
    <property type="project" value="UniProtKB-KW"/>
</dbReference>
<feature type="transmembrane region" description="Helical" evidence="5">
    <location>
        <begin position="262"/>
        <end position="283"/>
    </location>
</feature>
<dbReference type="EMBL" id="ARZA01000269">
    <property type="protein sequence ID" value="EOC99478.1"/>
    <property type="molecule type" value="Genomic_DNA"/>
</dbReference>
<evidence type="ECO:0000313" key="8">
    <source>
        <dbReference type="Proteomes" id="UP000013378"/>
    </source>
</evidence>
<dbReference type="PROSITE" id="PS50109">
    <property type="entry name" value="HIS_KIN"/>
    <property type="match status" value="1"/>
</dbReference>
<sequence>MLIKTTESIELSFSDISEKVSSFTNNMAIGASIARYHTVKKKYQDYFDNYIQERMSNIVKENYHIDEAICFTNDRRIYKVNNTFKVDKEKFYNGEIYNQMVSAKKDELWFNVKPDWLVSKDKKIEEEKLIIARKIYHIIPEGSKEDKAGMKDYVVGYILAFINKDKIMELYNKSTLTPDNELAICDEEFEPVIYKSLHTITPNLKERLDYVTKGPVMKELELNDIDYLLGVCAIKPLNWYIASAIPIESLMGETERGVKGSLWIIGFISIIVSIFIIIEILILSRIITDKEMVAYKLNVTQQANEKLRMYKHDFMNHLQIIQGLIQMGQPKRALDYLKRVSNEGKSIHQNYEIGIPELEATINTAINEAKEYGIEVVLDVVKISKELPIKTYDLTKVISNLIKNAIYALIHSNDEHKVLKIKIDYDLGNYVFEVFNNTPIITEDIGQKIFNKGFSTKGKEGDGLGLYIVKKTIEKYGGKIELVVKEDGNHFIITIPDTISE</sequence>
<keyword evidence="4" id="KW-0902">Two-component regulatory system</keyword>
<evidence type="ECO:0000256" key="1">
    <source>
        <dbReference type="ARBA" id="ARBA00000085"/>
    </source>
</evidence>
<keyword evidence="3 7" id="KW-0418">Kinase</keyword>
<proteinExistence type="predicted"/>
<keyword evidence="8" id="KW-1185">Reference proteome</keyword>
<dbReference type="eggNOG" id="COG3290">
    <property type="taxonomic scope" value="Bacteria"/>
</dbReference>